<sequence>MNGSVRSKMIECSELVPECELDQSPELFWLIGSLRLTGADDVVIEAKGQESLAGSGEDDVSNISRQQDGSAAVTSAESVDGSAMMTSAVMSSQSAVSYSTTSRWYLKLAIAKRCHCSTAVRSAVVFSLSQHFAQQLFLCRLDMQSTVAFEWINLATAGCPVVGREMLATGFPNDCARAKRCRINLCKRHCFAIANSKYQLLVAMRLDTSSSTTSLHLLRLFTTADRFSSTADHCSFLLNGDAVTADVIYA</sequence>
<gene>
    <name evidence="1" type="ORF">F511_24544</name>
</gene>
<protein>
    <submittedName>
        <fullName evidence="1">Uncharacterized protein</fullName>
    </submittedName>
</protein>
<proteinExistence type="predicted"/>
<accession>A0A2Z7DIH9</accession>
<dbReference type="Proteomes" id="UP000250235">
    <property type="component" value="Unassembled WGS sequence"/>
</dbReference>
<reference evidence="1 2" key="1">
    <citation type="journal article" date="2015" name="Proc. Natl. Acad. Sci. U.S.A.">
        <title>The resurrection genome of Boea hygrometrica: A blueprint for survival of dehydration.</title>
        <authorList>
            <person name="Xiao L."/>
            <person name="Yang G."/>
            <person name="Zhang L."/>
            <person name="Yang X."/>
            <person name="Zhao S."/>
            <person name="Ji Z."/>
            <person name="Zhou Q."/>
            <person name="Hu M."/>
            <person name="Wang Y."/>
            <person name="Chen M."/>
            <person name="Xu Y."/>
            <person name="Jin H."/>
            <person name="Xiao X."/>
            <person name="Hu G."/>
            <person name="Bao F."/>
            <person name="Hu Y."/>
            <person name="Wan P."/>
            <person name="Li L."/>
            <person name="Deng X."/>
            <person name="Kuang T."/>
            <person name="Xiang C."/>
            <person name="Zhu J.K."/>
            <person name="Oliver M.J."/>
            <person name="He Y."/>
        </authorList>
    </citation>
    <scope>NUCLEOTIDE SEQUENCE [LARGE SCALE GENOMIC DNA]</scope>
    <source>
        <strain evidence="2">cv. XS01</strain>
    </source>
</reference>
<dbReference type="AlphaFoldDB" id="A0A2Z7DIH9"/>
<organism evidence="1 2">
    <name type="scientific">Dorcoceras hygrometricum</name>
    <dbReference type="NCBI Taxonomy" id="472368"/>
    <lineage>
        <taxon>Eukaryota</taxon>
        <taxon>Viridiplantae</taxon>
        <taxon>Streptophyta</taxon>
        <taxon>Embryophyta</taxon>
        <taxon>Tracheophyta</taxon>
        <taxon>Spermatophyta</taxon>
        <taxon>Magnoliopsida</taxon>
        <taxon>eudicotyledons</taxon>
        <taxon>Gunneridae</taxon>
        <taxon>Pentapetalae</taxon>
        <taxon>asterids</taxon>
        <taxon>lamiids</taxon>
        <taxon>Lamiales</taxon>
        <taxon>Gesneriaceae</taxon>
        <taxon>Didymocarpoideae</taxon>
        <taxon>Trichosporeae</taxon>
        <taxon>Loxocarpinae</taxon>
        <taxon>Dorcoceras</taxon>
    </lineage>
</organism>
<keyword evidence="2" id="KW-1185">Reference proteome</keyword>
<name>A0A2Z7DIH9_9LAMI</name>
<evidence type="ECO:0000313" key="1">
    <source>
        <dbReference type="EMBL" id="KZV57318.1"/>
    </source>
</evidence>
<evidence type="ECO:0000313" key="2">
    <source>
        <dbReference type="Proteomes" id="UP000250235"/>
    </source>
</evidence>
<dbReference type="EMBL" id="KQ987340">
    <property type="protein sequence ID" value="KZV57318.1"/>
    <property type="molecule type" value="Genomic_DNA"/>
</dbReference>